<dbReference type="EMBL" id="DS022314">
    <property type="protein sequence ID" value="OAJ44930.1"/>
    <property type="molecule type" value="Genomic_DNA"/>
</dbReference>
<dbReference type="PANTHER" id="PTHR20882">
    <property type="entry name" value="CYTOPLASMIC TRNA 2-THIOLATION PROTEIN 2"/>
    <property type="match status" value="1"/>
</dbReference>
<evidence type="ECO:0000256" key="1">
    <source>
        <dbReference type="ARBA" id="ARBA00022490"/>
    </source>
</evidence>
<evidence type="ECO:0000313" key="4">
    <source>
        <dbReference type="EMBL" id="OAJ44930.1"/>
    </source>
</evidence>
<accession>A0A177WZU4</accession>
<dbReference type="GO" id="GO:0032447">
    <property type="term" value="P:protein urmylation"/>
    <property type="evidence" value="ECO:0007669"/>
    <property type="project" value="UniProtKB-UniRule"/>
</dbReference>
<comment type="pathway">
    <text evidence="3">tRNA modification; 5-methoxycarbonylmethyl-2-thiouridine-tRNA biosynthesis.</text>
</comment>
<gene>
    <name evidence="3" type="primary">NCS2</name>
    <name evidence="3" type="synonym">CTU2</name>
    <name evidence="4" type="ORF">BDEG_28110</name>
</gene>
<dbReference type="Pfam" id="PF10288">
    <property type="entry name" value="CTU2"/>
    <property type="match status" value="1"/>
</dbReference>
<dbReference type="GO" id="GO:0002143">
    <property type="term" value="P:tRNA wobble position uridine thiolation"/>
    <property type="evidence" value="ECO:0007669"/>
    <property type="project" value="TreeGrafter"/>
</dbReference>
<dbReference type="InterPro" id="IPR014729">
    <property type="entry name" value="Rossmann-like_a/b/a_fold"/>
</dbReference>
<comment type="subcellular location">
    <subcellularLocation>
        <location evidence="3">Cytoplasm</location>
    </subcellularLocation>
</comment>
<reference evidence="4 5" key="1">
    <citation type="submission" date="2006-10" db="EMBL/GenBank/DDBJ databases">
        <title>The Genome Sequence of Batrachochytrium dendrobatidis JEL423.</title>
        <authorList>
            <consortium name="The Broad Institute Genome Sequencing Platform"/>
            <person name="Birren B."/>
            <person name="Lander E."/>
            <person name="Galagan J."/>
            <person name="Cuomo C."/>
            <person name="Devon K."/>
            <person name="Jaffe D."/>
            <person name="Butler J."/>
            <person name="Alvarez P."/>
            <person name="Gnerre S."/>
            <person name="Grabherr M."/>
            <person name="Kleber M."/>
            <person name="Mauceli E."/>
            <person name="Brockman W."/>
            <person name="Young S."/>
            <person name="LaButti K."/>
            <person name="Sykes S."/>
            <person name="DeCaprio D."/>
            <person name="Crawford M."/>
            <person name="Koehrsen M."/>
            <person name="Engels R."/>
            <person name="Montgomery P."/>
            <person name="Pearson M."/>
            <person name="Howarth C."/>
            <person name="Larson L."/>
            <person name="White J."/>
            <person name="O'Leary S."/>
            <person name="Kodira C."/>
            <person name="Zeng Q."/>
            <person name="Yandava C."/>
            <person name="Alvarado L."/>
            <person name="Longcore J."/>
            <person name="James T."/>
        </authorList>
    </citation>
    <scope>NUCLEOTIDE SEQUENCE [LARGE SCALE GENOMIC DNA]</scope>
    <source>
        <strain evidence="4 5">JEL423</strain>
    </source>
</reference>
<keyword evidence="2 3" id="KW-0819">tRNA processing</keyword>
<dbReference type="STRING" id="403673.A0A177WZU4"/>
<dbReference type="UniPathway" id="UPA00988"/>
<evidence type="ECO:0000256" key="3">
    <source>
        <dbReference type="HAMAP-Rule" id="MF_03054"/>
    </source>
</evidence>
<dbReference type="AlphaFoldDB" id="A0A177WZU4"/>
<dbReference type="PANTHER" id="PTHR20882:SF14">
    <property type="entry name" value="CYTOPLASMIC TRNA 2-THIOLATION PROTEIN 2"/>
    <property type="match status" value="1"/>
</dbReference>
<evidence type="ECO:0000256" key="2">
    <source>
        <dbReference type="ARBA" id="ARBA00022694"/>
    </source>
</evidence>
<protein>
    <recommendedName>
        <fullName evidence="3">Cytoplasmic tRNA 2-thiolation protein 2</fullName>
    </recommendedName>
</protein>
<comment type="function">
    <text evidence="3">Plays a central role in 2-thiolation of mcm(5)S(2)U at tRNA wobble positions of tRNA(Lys), tRNA(Glu) and tRNA(Gln). May act by forming a heterodimer with NCS6 that ligates sulfur from thiocarboxylated URM1 onto the uridine of tRNAs at wobble position. Prior mcm(5) tRNA modification by the elongator complex is required for 2-thiolation. May also be involved in protein urmylation.</text>
</comment>
<evidence type="ECO:0000313" key="5">
    <source>
        <dbReference type="Proteomes" id="UP000077115"/>
    </source>
</evidence>
<dbReference type="eggNOG" id="KOG2594">
    <property type="taxonomic scope" value="Eukaryota"/>
</dbReference>
<comment type="similarity">
    <text evidence="3">Belongs to the CTU2/NCS2 family.</text>
</comment>
<keyword evidence="1 3" id="KW-0963">Cytoplasm</keyword>
<dbReference type="InterPro" id="IPR019407">
    <property type="entry name" value="CTU2"/>
</dbReference>
<dbReference type="VEuPathDB" id="FungiDB:BDEG_28110"/>
<sequence length="467" mass="51722">MDETPKTKLSGRALKPGMCNKCKVETPSIIVKRAEFCRSCFLDSVGHRFRGNLSKSSIPEGSKLMVAFSGGPSSRALLQTMNDYCRVDPENSRKKRKFPEFCVCYVDQSSILDSHASDASKITAIVNSYQRELFIVSLEVVFEEHAPALLKTHIGVDDTISASSSFNIELEKNAKKVDSRLLVQQMFGTLSSMTSKEDLLHYLTLHTLVREAKAQGCAGILLGDTATSVAINVISNTCKGRGLSLPADIMDSEWYQDVHILRPMRDILSKEIGIFNRLSKLETVAHSSLTTFMAPKASISRLSQDFIVGLEKEFPATVSTVARTAFKIQTNHLSKKQCPLCEGPVDSTDNFASIDSSAETPGYPCKPICETKPSFECCSDDKTTTACCAQNVNKNEQVNVYPLLCYACRNIAHDFPKQKTTQSPSPNQHDVPLPAYIAHNSFRRLSQNELRNQISDFLIEDDNSVSY</sequence>
<dbReference type="GO" id="GO:0000049">
    <property type="term" value="F:tRNA binding"/>
    <property type="evidence" value="ECO:0007669"/>
    <property type="project" value="InterPro"/>
</dbReference>
<dbReference type="GO" id="GO:0016779">
    <property type="term" value="F:nucleotidyltransferase activity"/>
    <property type="evidence" value="ECO:0007669"/>
    <property type="project" value="UniProtKB-UniRule"/>
</dbReference>
<reference evidence="4 5" key="2">
    <citation type="submission" date="2016-05" db="EMBL/GenBank/DDBJ databases">
        <title>Lineage-specific infection strategies underlie the spectrum of fungal disease in amphibians.</title>
        <authorList>
            <person name="Cuomo C.A."/>
            <person name="Farrer R.A."/>
            <person name="James T."/>
            <person name="Longcore J."/>
            <person name="Birren B."/>
        </authorList>
    </citation>
    <scope>NUCLEOTIDE SEQUENCE [LARGE SCALE GENOMIC DNA]</scope>
    <source>
        <strain evidence="4 5">JEL423</strain>
    </source>
</reference>
<dbReference type="SUPFAM" id="SSF52402">
    <property type="entry name" value="Adenine nucleotide alpha hydrolases-like"/>
    <property type="match status" value="1"/>
</dbReference>
<dbReference type="Proteomes" id="UP000077115">
    <property type="component" value="Unassembled WGS sequence"/>
</dbReference>
<name>A0A177WZU4_BATDL</name>
<dbReference type="HAMAP" id="MF_03054">
    <property type="entry name" value="CTU2"/>
    <property type="match status" value="1"/>
</dbReference>
<proteinExistence type="inferred from homology"/>
<organism evidence="4 5">
    <name type="scientific">Batrachochytrium dendrobatidis (strain JEL423)</name>
    <dbReference type="NCBI Taxonomy" id="403673"/>
    <lineage>
        <taxon>Eukaryota</taxon>
        <taxon>Fungi</taxon>
        <taxon>Fungi incertae sedis</taxon>
        <taxon>Chytridiomycota</taxon>
        <taxon>Chytridiomycota incertae sedis</taxon>
        <taxon>Chytridiomycetes</taxon>
        <taxon>Rhizophydiales</taxon>
        <taxon>Rhizophydiales incertae sedis</taxon>
        <taxon>Batrachochytrium</taxon>
    </lineage>
</organism>
<dbReference type="GO" id="GO:0016783">
    <property type="term" value="F:sulfurtransferase activity"/>
    <property type="evidence" value="ECO:0007669"/>
    <property type="project" value="TreeGrafter"/>
</dbReference>
<dbReference type="GO" id="GO:0005829">
    <property type="term" value="C:cytosol"/>
    <property type="evidence" value="ECO:0007669"/>
    <property type="project" value="TreeGrafter"/>
</dbReference>
<dbReference type="Gene3D" id="3.40.50.620">
    <property type="entry name" value="HUPs"/>
    <property type="match status" value="1"/>
</dbReference>
<dbReference type="OrthoDB" id="25129at2759"/>